<dbReference type="EMBL" id="BGZK01000019">
    <property type="protein sequence ID" value="GBP05680.1"/>
    <property type="molecule type" value="Genomic_DNA"/>
</dbReference>
<accession>A0A4C1SWP7</accession>
<proteinExistence type="predicted"/>
<protein>
    <submittedName>
        <fullName evidence="1">Uncharacterized protein</fullName>
    </submittedName>
</protein>
<evidence type="ECO:0000313" key="2">
    <source>
        <dbReference type="Proteomes" id="UP000299102"/>
    </source>
</evidence>
<name>A0A4C1SWP7_EUMVA</name>
<dbReference type="Proteomes" id="UP000299102">
    <property type="component" value="Unassembled WGS sequence"/>
</dbReference>
<comment type="caution">
    <text evidence="1">The sequence shown here is derived from an EMBL/GenBank/DDBJ whole genome shotgun (WGS) entry which is preliminary data.</text>
</comment>
<keyword evidence="2" id="KW-1185">Reference proteome</keyword>
<sequence length="107" mass="12021">MIKNRRGPNRRIQAPGIGRRCWLPAGRKLAKVWTIGSAAEVQPASGSVELLHLVYLVVVRPAACRSCMPELHIISIIYTTWLLSYQCCILRDGFMTVLLICERKKTG</sequence>
<evidence type="ECO:0000313" key="1">
    <source>
        <dbReference type="EMBL" id="GBP05680.1"/>
    </source>
</evidence>
<dbReference type="AlphaFoldDB" id="A0A4C1SWP7"/>
<gene>
    <name evidence="1" type="ORF">EVAR_5026_1</name>
</gene>
<organism evidence="1 2">
    <name type="scientific">Eumeta variegata</name>
    <name type="common">Bagworm moth</name>
    <name type="synonym">Eumeta japonica</name>
    <dbReference type="NCBI Taxonomy" id="151549"/>
    <lineage>
        <taxon>Eukaryota</taxon>
        <taxon>Metazoa</taxon>
        <taxon>Ecdysozoa</taxon>
        <taxon>Arthropoda</taxon>
        <taxon>Hexapoda</taxon>
        <taxon>Insecta</taxon>
        <taxon>Pterygota</taxon>
        <taxon>Neoptera</taxon>
        <taxon>Endopterygota</taxon>
        <taxon>Lepidoptera</taxon>
        <taxon>Glossata</taxon>
        <taxon>Ditrysia</taxon>
        <taxon>Tineoidea</taxon>
        <taxon>Psychidae</taxon>
        <taxon>Oiketicinae</taxon>
        <taxon>Eumeta</taxon>
    </lineage>
</organism>
<reference evidence="1 2" key="1">
    <citation type="journal article" date="2019" name="Commun. Biol.">
        <title>The bagworm genome reveals a unique fibroin gene that provides high tensile strength.</title>
        <authorList>
            <person name="Kono N."/>
            <person name="Nakamura H."/>
            <person name="Ohtoshi R."/>
            <person name="Tomita M."/>
            <person name="Numata K."/>
            <person name="Arakawa K."/>
        </authorList>
    </citation>
    <scope>NUCLEOTIDE SEQUENCE [LARGE SCALE GENOMIC DNA]</scope>
</reference>